<evidence type="ECO:0000313" key="13">
    <source>
        <dbReference type="Proteomes" id="UP000037122"/>
    </source>
</evidence>
<dbReference type="CDD" id="cd19672">
    <property type="entry name" value="UBR-box_UBR1_like"/>
    <property type="match status" value="1"/>
</dbReference>
<dbReference type="SMART" id="SM00396">
    <property type="entry name" value="ZnF_UBR1"/>
    <property type="match status" value="1"/>
</dbReference>
<dbReference type="GO" id="GO:0071596">
    <property type="term" value="P:ubiquitin-dependent protein catabolic process via the N-end rule pathway"/>
    <property type="evidence" value="ECO:0007669"/>
    <property type="project" value="UniProtKB-UniRule"/>
</dbReference>
<evidence type="ECO:0000256" key="1">
    <source>
        <dbReference type="ARBA" id="ARBA00000900"/>
    </source>
</evidence>
<evidence type="ECO:0000256" key="9">
    <source>
        <dbReference type="PROSITE-ProRule" id="PRU00508"/>
    </source>
</evidence>
<keyword evidence="7 10" id="KW-0862">Zinc</keyword>
<dbReference type="VEuPathDB" id="FungiDB:CJJ09_003668"/>
<evidence type="ECO:0000256" key="5">
    <source>
        <dbReference type="ARBA" id="ARBA00022771"/>
    </source>
</evidence>
<dbReference type="EMBL" id="LGST01000043">
    <property type="protein sequence ID" value="KND97155.1"/>
    <property type="molecule type" value="Genomic_DNA"/>
</dbReference>
<dbReference type="GO" id="GO:0005737">
    <property type="term" value="C:cytoplasm"/>
    <property type="evidence" value="ECO:0007669"/>
    <property type="project" value="TreeGrafter"/>
</dbReference>
<dbReference type="UniPathway" id="UPA00143"/>
<organism evidence="12 13">
    <name type="scientific">Candidozyma auris</name>
    <name type="common">Yeast</name>
    <name type="synonym">Candida auris</name>
    <dbReference type="NCBI Taxonomy" id="498019"/>
    <lineage>
        <taxon>Eukaryota</taxon>
        <taxon>Fungi</taxon>
        <taxon>Dikarya</taxon>
        <taxon>Ascomycota</taxon>
        <taxon>Saccharomycotina</taxon>
        <taxon>Pichiomycetes</taxon>
        <taxon>Metschnikowiaceae</taxon>
        <taxon>Candidozyma</taxon>
    </lineage>
</organism>
<gene>
    <name evidence="12" type="ORF">QG37_06364</name>
</gene>
<dbReference type="VEuPathDB" id="FungiDB:B9J08_001415"/>
<evidence type="ECO:0000256" key="6">
    <source>
        <dbReference type="ARBA" id="ARBA00022786"/>
    </source>
</evidence>
<evidence type="ECO:0000256" key="3">
    <source>
        <dbReference type="ARBA" id="ARBA00022679"/>
    </source>
</evidence>
<dbReference type="InterPro" id="IPR044046">
    <property type="entry name" value="E3_ligase_UBR-like_C"/>
</dbReference>
<comment type="similarity">
    <text evidence="8 10">Belongs to the E3 ubiquitin-protein ligase UBR1-like family.</text>
</comment>
<keyword evidence="3 10" id="KW-0808">Transferase</keyword>
<dbReference type="InterPro" id="IPR039164">
    <property type="entry name" value="UBR1-like"/>
</dbReference>
<dbReference type="SUPFAM" id="SSF46785">
    <property type="entry name" value="Winged helix' DNA-binding domain"/>
    <property type="match status" value="1"/>
</dbReference>
<evidence type="ECO:0000256" key="7">
    <source>
        <dbReference type="ARBA" id="ARBA00022833"/>
    </source>
</evidence>
<evidence type="ECO:0000259" key="11">
    <source>
        <dbReference type="PROSITE" id="PS51157"/>
    </source>
</evidence>
<dbReference type="Pfam" id="PF18995">
    <property type="entry name" value="PRT6_C"/>
    <property type="match status" value="1"/>
</dbReference>
<dbReference type="PANTHER" id="PTHR21497">
    <property type="entry name" value="UBIQUITIN LIGASE E3 ALPHA-RELATED"/>
    <property type="match status" value="1"/>
</dbReference>
<dbReference type="InterPro" id="IPR042065">
    <property type="entry name" value="E3_ELL-like"/>
</dbReference>
<comment type="pathway">
    <text evidence="2 10">Protein modification; protein ubiquitination.</text>
</comment>
<dbReference type="PROSITE" id="PS51157">
    <property type="entry name" value="ZF_UBR"/>
    <property type="match status" value="1"/>
</dbReference>
<evidence type="ECO:0000256" key="2">
    <source>
        <dbReference type="ARBA" id="ARBA00004906"/>
    </source>
</evidence>
<feature type="zinc finger region" description="UBR-type" evidence="9">
    <location>
        <begin position="102"/>
        <end position="175"/>
    </location>
</feature>
<evidence type="ECO:0000256" key="4">
    <source>
        <dbReference type="ARBA" id="ARBA00022723"/>
    </source>
</evidence>
<dbReference type="GO" id="GO:0000151">
    <property type="term" value="C:ubiquitin ligase complex"/>
    <property type="evidence" value="ECO:0007669"/>
    <property type="project" value="TreeGrafter"/>
</dbReference>
<dbReference type="VEuPathDB" id="FungiDB:CJJ07_001760"/>
<protein>
    <recommendedName>
        <fullName evidence="10">E3 ubiquitin-protein ligase</fullName>
        <ecNumber evidence="10">2.3.2.27</ecNumber>
    </recommendedName>
</protein>
<dbReference type="VEuPathDB" id="FungiDB:CJI97_001189"/>
<dbReference type="Pfam" id="PF02207">
    <property type="entry name" value="zf-UBR"/>
    <property type="match status" value="1"/>
</dbReference>
<dbReference type="PANTHER" id="PTHR21497:SF24">
    <property type="entry name" value="E3 UBIQUITIN-PROTEIN LIGASE UBR1"/>
    <property type="match status" value="1"/>
</dbReference>
<dbReference type="VEuPathDB" id="FungiDB:CJI96_0001227"/>
<dbReference type="InterPro" id="IPR003126">
    <property type="entry name" value="Znf_UBR"/>
</dbReference>
<dbReference type="GO" id="GO:0016567">
    <property type="term" value="P:protein ubiquitination"/>
    <property type="evidence" value="ECO:0007669"/>
    <property type="project" value="UniProtKB-UniRule"/>
</dbReference>
<keyword evidence="5 10" id="KW-0863">Zinc-finger</keyword>
<comment type="function">
    <text evidence="10">Ubiquitin ligase protein which is a component of the N-end rule pathway. Recognizes and binds to proteins bearing specific N-terminal residues that are destabilizing according to the N-end rule, leading to their ubiquitination and subsequent degradation.</text>
</comment>
<dbReference type="Gene3D" id="2.10.110.30">
    <property type="match status" value="1"/>
</dbReference>
<name>A0A0L0NU09_CANAR</name>
<dbReference type="FunFam" id="2.10.110.30:FF:000002">
    <property type="entry name" value="Putative e3 ubiquitin-protein ligase ubr3"/>
    <property type="match status" value="1"/>
</dbReference>
<keyword evidence="4 10" id="KW-0479">Metal-binding</keyword>
<sequence>MSFIPNAADLNSLRQYLFSLPSRLNFIFTEDVKLELRKRLFFAVSSNGLYLDLFFPELFKRENDPIDHLESDLQWLLLKYVALTSKLQHNEGRDHHAYHTDLPCARVFRRGEPIYKCLTCGFNDTCALCSNCFQAESHEGHNISISICVRENGGVCDCGDPEAWVKDFRCLYYETNEVFERLRHLVPTSNLKETLLSTVGILLDFIVDVMCQSDQQFLSPQEVFTSIELHTKNRDLDSKKYGFSNLSLVTDTLSEKYSLIVYNDQIRHFRDAVQRIHLASKKVPEFAEMVARRIQSHGRATVIRSKNVNVLFERQKLLNATGLSSCIRNARDEFREEMCLEIIQWLESISSCDLMKANELLRDLFCRAFCLKWNRGVLSDNAVLSRDENIAQLSGTFGLPRAFTREVKPGKWNIDSRLWDHINHLWEECGLVVKNIRKESNMDSRFQFLAYLDIRFWKAFRLALHTMYATTLITNLKWKGVICYQYCAVYPHISDMFLNLDGDPEMNVMCTLSCQLFISPSNSYTMLTKGDVTRIFRSIYGFLKTGHTHSSQLDSNHDICLASLKNRRWGQLFFDIGYIISRGQNYNVALNDEIIPMTCDLLSLFQGKPTMRREVLNHVEYENSDYTAFFHAIPVIYQLAEYIAQCFRNVPDHSRRRAVLEGAIFYVTRFILSLEFIIPKAKEHNEVDYGPVDSQNDGTQPLVSFLHPLHLFLSWLIEYTAFDDRDALITLFANVADNCSNFKSLTESVNTLFHYPIQSIALAAQVKTGYWVRNGFSVKNQYQLYKSTGLREQGFIRDIFLTQIYLICHDADMAINEILKIWLLNDDIGQCNDSYEATVLPYILDECLHFFLRIITEGLFMKRLTDHEIIQTKIEEEIIHQLCLGLMTYSKLCSQLPDHIVSERDFEIVLEKVADFNKPRSGKEAGTFLLKEEFYDKINPYYHNYSLNKKDEAVKIVKERIRKKTNQPLNEVVINPLSTRCARRGLFRYLGNFVTASKFVEFLLRCIHFVVLKKPEKFDGLFDTLLHVVHSSAMEINTDTKESFCLKSLDMALSGLASLVSLLYFALRKNEFLEHHAKIRAIFECFSEQVADFHNRMPHVVHGYDKRLLCDPSVIATENDFERKKRLAQQRQSKLMARFKKQQSLFLERNNLAAEYSDAEMEDTNSEGWNFPGAHCILCQDTAEDAGPFGLVVHISRSSEFRDVPFDDKYWFLKAFSDSCDLNKPSSDWAPEIQSEPFKKFMANNEEQCVIGPGFPSSGHVRNELVSLTCGHGMHFNCYVQFLASNRSRSNQITRNTPDSIDHREFLCPLCKALNNMFLPVLWLANNRSMRKFIKKDELKGDAFQTLTNADSHSGLWRKEFYNAALKDLKSFSILTCAATDVIIQNSDNSSSNEHQLFRILLSNMFQNLSLLTFPQILKADSSEILVNTIKSTEISLRGVRCTFGLVFQGISNNSLINLRALNEFRVTCLLMKVSYHVKSSLNKQDTQEKLLANLLCLSEERLSESIVDLDYFKLLVDVLPLPTAGFTFFEILNTCYIGHIVQCLFKISANIVEKRYFKNENFNILDVPFSSFITPEDSASAHYLFRELVKTGAFGFYSEDIMVSPQLGYVIFSMLLKSVTPFLRRASIYAFINCPSDCDLDHQAQHRNEADLLCSFFNLPSLNEILKRMAHENSLAFSKERRVFDNFTKFLEQNAATFADSSVLYRQLEYPGIVLLVRLPERLDDFFTRFYYLEKHDFPHLSVENPAICMFCADVKDLQRTALGSPHGQCNTHYKKECRNSVGIFLLPKERSLLLLSNNGGSFHPIPYLDLHFEVAGDNKKTKAVFLLSKRYEDFTKGLWLQHNISNYIVRRLDGVIDAGGWETL</sequence>
<comment type="caution">
    <text evidence="12">The sequence shown here is derived from an EMBL/GenBank/DDBJ whole genome shotgun (WGS) entry which is preliminary data.</text>
</comment>
<comment type="catalytic activity">
    <reaction evidence="1 10">
        <text>S-ubiquitinyl-[E2 ubiquitin-conjugating enzyme]-L-cysteine + [acceptor protein]-L-lysine = [E2 ubiquitin-conjugating enzyme]-L-cysteine + N(6)-ubiquitinyl-[acceptor protein]-L-lysine.</text>
        <dbReference type="EC" id="2.3.2.27"/>
    </reaction>
</comment>
<evidence type="ECO:0000256" key="10">
    <source>
        <dbReference type="RuleBase" id="RU366018"/>
    </source>
</evidence>
<evidence type="ECO:0000313" key="12">
    <source>
        <dbReference type="EMBL" id="KND97155.1"/>
    </source>
</evidence>
<feature type="domain" description="UBR-type" evidence="11">
    <location>
        <begin position="102"/>
        <end position="175"/>
    </location>
</feature>
<dbReference type="Gene3D" id="1.10.10.2670">
    <property type="entry name" value="E3 ubiquitin-protein ligase"/>
    <property type="match status" value="1"/>
</dbReference>
<dbReference type="Proteomes" id="UP000037122">
    <property type="component" value="Unassembled WGS sequence"/>
</dbReference>
<dbReference type="EC" id="2.3.2.27" evidence="10"/>
<evidence type="ECO:0000256" key="8">
    <source>
        <dbReference type="ARBA" id="ARBA00046341"/>
    </source>
</evidence>
<dbReference type="VEuPathDB" id="FungiDB:QG37_06364"/>
<proteinExistence type="inferred from homology"/>
<dbReference type="InterPro" id="IPR036390">
    <property type="entry name" value="WH_DNA-bd_sf"/>
</dbReference>
<dbReference type="Pfam" id="PF22960">
    <property type="entry name" value="WHD_UBR1"/>
    <property type="match status" value="1"/>
</dbReference>
<dbReference type="GO" id="GO:0061630">
    <property type="term" value="F:ubiquitin protein ligase activity"/>
    <property type="evidence" value="ECO:0007669"/>
    <property type="project" value="UniProtKB-UniRule"/>
</dbReference>
<dbReference type="InterPro" id="IPR055194">
    <property type="entry name" value="UBR1-like_WH"/>
</dbReference>
<keyword evidence="6 10" id="KW-0833">Ubl conjugation pathway</keyword>
<accession>A0A0L0NU09</accession>
<reference evidence="13" key="1">
    <citation type="journal article" date="2015" name="BMC Genomics">
        <title>Draft genome of a commonly misdiagnosed multidrug resistant pathogen Candida auris.</title>
        <authorList>
            <person name="Chatterjee S."/>
            <person name="Alampalli S.V."/>
            <person name="Nageshan R.K."/>
            <person name="Chettiar S.T."/>
            <person name="Joshi S."/>
            <person name="Tatu U.S."/>
        </authorList>
    </citation>
    <scope>NUCLEOTIDE SEQUENCE [LARGE SCALE GENOMIC DNA]</scope>
    <source>
        <strain evidence="13">6684</strain>
    </source>
</reference>
<dbReference type="GO" id="GO:0008270">
    <property type="term" value="F:zinc ion binding"/>
    <property type="evidence" value="ECO:0007669"/>
    <property type="project" value="UniProtKB-UniRule"/>
</dbReference>